<gene>
    <name evidence="1" type="ORF">CH371_09690</name>
</gene>
<organism evidence="1 2">
    <name type="scientific">Leptospira wolffii</name>
    <dbReference type="NCBI Taxonomy" id="409998"/>
    <lineage>
        <taxon>Bacteria</taxon>
        <taxon>Pseudomonadati</taxon>
        <taxon>Spirochaetota</taxon>
        <taxon>Spirochaetia</taxon>
        <taxon>Leptospirales</taxon>
        <taxon>Leptospiraceae</taxon>
        <taxon>Leptospira</taxon>
    </lineage>
</organism>
<dbReference type="RefSeq" id="WP_100758721.1">
    <property type="nucleotide sequence ID" value="NZ_NPDT01000003.1"/>
</dbReference>
<proteinExistence type="predicted"/>
<accession>A0A2M9ZBL2</accession>
<reference evidence="1 2" key="1">
    <citation type="submission" date="2017-07" db="EMBL/GenBank/DDBJ databases">
        <title>Leptospira spp. isolated from tropical soils.</title>
        <authorList>
            <person name="Thibeaux R."/>
            <person name="Iraola G."/>
            <person name="Ferres I."/>
            <person name="Bierque E."/>
            <person name="Girault D."/>
            <person name="Soupe-Gilbert M.-E."/>
            <person name="Picardeau M."/>
            <person name="Goarant C."/>
        </authorList>
    </citation>
    <scope>NUCLEOTIDE SEQUENCE [LARGE SCALE GENOMIC DNA]</scope>
    <source>
        <strain evidence="1 2">FH2-C-A2</strain>
    </source>
</reference>
<dbReference type="PROSITE" id="PS51257">
    <property type="entry name" value="PROKAR_LIPOPROTEIN"/>
    <property type="match status" value="1"/>
</dbReference>
<evidence type="ECO:0000313" key="1">
    <source>
        <dbReference type="EMBL" id="PJZ65813.1"/>
    </source>
</evidence>
<protein>
    <recommendedName>
        <fullName evidence="3">Lipoprotein</fullName>
    </recommendedName>
</protein>
<evidence type="ECO:0008006" key="3">
    <source>
        <dbReference type="Google" id="ProtNLM"/>
    </source>
</evidence>
<dbReference type="EMBL" id="NPDT01000003">
    <property type="protein sequence ID" value="PJZ65813.1"/>
    <property type="molecule type" value="Genomic_DNA"/>
</dbReference>
<comment type="caution">
    <text evidence="1">The sequence shown here is derived from an EMBL/GenBank/DDBJ whole genome shotgun (WGS) entry which is preliminary data.</text>
</comment>
<evidence type="ECO:0000313" key="2">
    <source>
        <dbReference type="Proteomes" id="UP000231912"/>
    </source>
</evidence>
<dbReference type="Proteomes" id="UP000231912">
    <property type="component" value="Unassembled WGS sequence"/>
</dbReference>
<name>A0A2M9ZBL2_9LEPT</name>
<dbReference type="AlphaFoldDB" id="A0A2M9ZBL2"/>
<sequence>MKRISLSIAIALFVIACSSTEIKEAPKPKPAFDFKAYVPTTIDEVVKLAKNIHETEGDGGVAIINTRYKIKYKLPKLPTKVDEYGYIVLGSLTDFLQTPVKLEDIFTYQLAIPKGKFKVVLYFQDVLVRYTLSNAKSEVYLYVLYASYNDFDKTAILLVNAVNNETDEAIVQKDLQ</sequence>